<keyword evidence="2" id="KW-1185">Reference proteome</keyword>
<dbReference type="Proteomes" id="UP000502959">
    <property type="component" value="Segment"/>
</dbReference>
<sequence>MRTITCKECGYAIGEDDFSLMLCPVCDSFMELNRLQKKAEPSLEKVIRIDATKRLPERSNNG</sequence>
<dbReference type="EMBL" id="MT230534">
    <property type="protein sequence ID" value="QIS79368.1"/>
    <property type="molecule type" value="Genomic_DNA"/>
</dbReference>
<reference evidence="1 2" key="1">
    <citation type="submission" date="2020-03" db="EMBL/GenBank/DDBJ databases">
        <title>Complete genome sequence of Pantoea agglomerans bacteriophage vB_PagM_SSEM1.</title>
        <authorList>
            <person name="Truncaite L."/>
            <person name="Alijosius L."/>
            <person name="Petrauskaite E."/>
            <person name="Simoliunas E."/>
        </authorList>
    </citation>
    <scope>NUCLEOTIDE SEQUENCE [LARGE SCALE GENOMIC DNA]</scope>
</reference>
<name>A0A6H0D8J3_9CAUD</name>
<protein>
    <submittedName>
        <fullName evidence="1">Uncharacterized protein</fullName>
    </submittedName>
</protein>
<gene>
    <name evidence="1" type="ORF">SSEM1_gp67</name>
</gene>
<accession>A0A6H0D8J3</accession>
<evidence type="ECO:0000313" key="2">
    <source>
        <dbReference type="Proteomes" id="UP000502959"/>
    </source>
</evidence>
<organism evidence="1 2">
    <name type="scientific">Pantoea phage vB_PagM_SSEM1</name>
    <dbReference type="NCBI Taxonomy" id="2721760"/>
    <lineage>
        <taxon>Viruses</taxon>
        <taxon>Duplodnaviria</taxon>
        <taxon>Heunggongvirae</taxon>
        <taxon>Uroviricota</taxon>
        <taxon>Caudoviricetes</taxon>
        <taxon>Chaseviridae</taxon>
        <taxon>Cleopatravirinae</taxon>
        <taxon>Loessnervirus</taxon>
        <taxon>Loessnervirus SSEM1</taxon>
    </lineage>
</organism>
<proteinExistence type="predicted"/>
<evidence type="ECO:0000313" key="1">
    <source>
        <dbReference type="EMBL" id="QIS79368.1"/>
    </source>
</evidence>